<dbReference type="Proteomes" id="UP000789525">
    <property type="component" value="Unassembled WGS sequence"/>
</dbReference>
<evidence type="ECO:0000313" key="2">
    <source>
        <dbReference type="Proteomes" id="UP000789525"/>
    </source>
</evidence>
<evidence type="ECO:0000313" key="1">
    <source>
        <dbReference type="EMBL" id="CAG8579384.1"/>
    </source>
</evidence>
<accession>A0ACA9M9W0</accession>
<protein>
    <submittedName>
        <fullName evidence="1">6664_t:CDS:1</fullName>
    </submittedName>
</protein>
<sequence length="149" mass="17032">MEKKYGYGGWTKLVHHEEGRAKMLLDGKDFREIKCNCWSASERIQECDADGVDVQPQHTLELARYLNDHIAQVCSENPKRFVGLATVPMQSPDLAVQELKRCMNELGLRGVQIGSHVNEWNLDAPELNPFWEACEKLDAAVFVHPWVRV</sequence>
<organism evidence="1 2">
    <name type="scientific">Acaulospora colombiana</name>
    <dbReference type="NCBI Taxonomy" id="27376"/>
    <lineage>
        <taxon>Eukaryota</taxon>
        <taxon>Fungi</taxon>
        <taxon>Fungi incertae sedis</taxon>
        <taxon>Mucoromycota</taxon>
        <taxon>Glomeromycotina</taxon>
        <taxon>Glomeromycetes</taxon>
        <taxon>Diversisporales</taxon>
        <taxon>Acaulosporaceae</taxon>
        <taxon>Acaulospora</taxon>
    </lineage>
</organism>
<keyword evidence="2" id="KW-1185">Reference proteome</keyword>
<reference evidence="1" key="1">
    <citation type="submission" date="2021-06" db="EMBL/GenBank/DDBJ databases">
        <authorList>
            <person name="Kallberg Y."/>
            <person name="Tangrot J."/>
            <person name="Rosling A."/>
        </authorList>
    </citation>
    <scope>NUCLEOTIDE SEQUENCE</scope>
    <source>
        <strain evidence="1">CL356</strain>
    </source>
</reference>
<comment type="caution">
    <text evidence="1">The sequence shown here is derived from an EMBL/GenBank/DDBJ whole genome shotgun (WGS) entry which is preliminary data.</text>
</comment>
<name>A0ACA9M9W0_9GLOM</name>
<gene>
    <name evidence="1" type="ORF">ACOLOM_LOCUS5908</name>
</gene>
<proteinExistence type="predicted"/>
<dbReference type="EMBL" id="CAJVPT010011446">
    <property type="protein sequence ID" value="CAG8579384.1"/>
    <property type="molecule type" value="Genomic_DNA"/>
</dbReference>